<proteinExistence type="predicted"/>
<accession>A0A1L9P0N8</accession>
<evidence type="ECO:0000313" key="4">
    <source>
        <dbReference type="EMBL" id="OJI95115.1"/>
    </source>
</evidence>
<dbReference type="AlphaFoldDB" id="A0A1L9P0N8"/>
<feature type="chain" id="PRO_5013222436" evidence="3">
    <location>
        <begin position="27"/>
        <end position="175"/>
    </location>
</feature>
<keyword evidence="2" id="KW-0472">Membrane</keyword>
<dbReference type="EMBL" id="MLCB01000057">
    <property type="protein sequence ID" value="OJI95115.1"/>
    <property type="molecule type" value="Genomic_DNA"/>
</dbReference>
<gene>
    <name evidence="4" type="ORF">PFRI_06550</name>
</gene>
<feature type="compositionally biased region" description="Basic residues" evidence="1">
    <location>
        <begin position="92"/>
        <end position="118"/>
    </location>
</feature>
<dbReference type="STRING" id="696762.PFRI_06550"/>
<keyword evidence="3" id="KW-0732">Signal</keyword>
<name>A0A1L9P0N8_9RHOB</name>
<dbReference type="OrthoDB" id="9993674at2"/>
<evidence type="ECO:0000313" key="5">
    <source>
        <dbReference type="Proteomes" id="UP000184514"/>
    </source>
</evidence>
<dbReference type="Proteomes" id="UP000184514">
    <property type="component" value="Unassembled WGS sequence"/>
</dbReference>
<evidence type="ECO:0000256" key="1">
    <source>
        <dbReference type="SAM" id="MobiDB-lite"/>
    </source>
</evidence>
<organism evidence="4 5">
    <name type="scientific">Planktotalea frisia</name>
    <dbReference type="NCBI Taxonomy" id="696762"/>
    <lineage>
        <taxon>Bacteria</taxon>
        <taxon>Pseudomonadati</taxon>
        <taxon>Pseudomonadota</taxon>
        <taxon>Alphaproteobacteria</taxon>
        <taxon>Rhodobacterales</taxon>
        <taxon>Paracoccaceae</taxon>
        <taxon>Planktotalea</taxon>
    </lineage>
</organism>
<dbReference type="RefSeq" id="WP_139292079.1">
    <property type="nucleotide sequence ID" value="NZ_MLCB01000057.1"/>
</dbReference>
<evidence type="ECO:0000256" key="2">
    <source>
        <dbReference type="SAM" id="Phobius"/>
    </source>
</evidence>
<sequence length="175" mass="19819">MHRAFISTVVATALAFTGITSSMAQAGEYRYVPAPQPRSHNHVDPVAATIAGIAALVIVGKAIENNKKHSTKNHRNEKDYARPQVTHNQQKAQKRGHGNGHKSNRGHGSKRQNAHRSQRNNWYDNDRRGHGARNGQNAHRQQRARNNQRGYEWHRHGNGHGHKHPHGPRHHRGRH</sequence>
<protein>
    <submittedName>
        <fullName evidence="4">Uncharacterized protein</fullName>
    </submittedName>
</protein>
<keyword evidence="2" id="KW-0812">Transmembrane</keyword>
<feature type="transmembrane region" description="Helical" evidence="2">
    <location>
        <begin position="42"/>
        <end position="63"/>
    </location>
</feature>
<evidence type="ECO:0000256" key="3">
    <source>
        <dbReference type="SAM" id="SignalP"/>
    </source>
</evidence>
<feature type="signal peptide" evidence="3">
    <location>
        <begin position="1"/>
        <end position="26"/>
    </location>
</feature>
<feature type="compositionally biased region" description="Low complexity" evidence="1">
    <location>
        <begin position="133"/>
        <end position="150"/>
    </location>
</feature>
<feature type="compositionally biased region" description="Basic residues" evidence="1">
    <location>
        <begin position="156"/>
        <end position="175"/>
    </location>
</feature>
<keyword evidence="2" id="KW-1133">Transmembrane helix</keyword>
<reference evidence="4 5" key="1">
    <citation type="submission" date="2016-10" db="EMBL/GenBank/DDBJ databases">
        <title>Genome sequence of Planktotalea frisia SH6-1.</title>
        <authorList>
            <person name="Poehlein A."/>
            <person name="Bakenhus I."/>
            <person name="Voget S."/>
            <person name="Brinkhoff T."/>
            <person name="Simon M."/>
        </authorList>
    </citation>
    <scope>NUCLEOTIDE SEQUENCE [LARGE SCALE GENOMIC DNA]</scope>
    <source>
        <strain evidence="4 5">SH6-1</strain>
    </source>
</reference>
<keyword evidence="5" id="KW-1185">Reference proteome</keyword>
<comment type="caution">
    <text evidence="4">The sequence shown here is derived from an EMBL/GenBank/DDBJ whole genome shotgun (WGS) entry which is preliminary data.</text>
</comment>
<feature type="region of interest" description="Disordered" evidence="1">
    <location>
        <begin position="65"/>
        <end position="175"/>
    </location>
</feature>